<feature type="domain" description="Response regulatory" evidence="5">
    <location>
        <begin position="9"/>
        <end position="125"/>
    </location>
</feature>
<name>A0A1C6UL65_9ACTN</name>
<keyword evidence="2" id="KW-0238">DNA-binding</keyword>
<accession>A0A1C6UL65</accession>
<dbReference type="PROSITE" id="PS50043">
    <property type="entry name" value="HTH_LUXR_2"/>
    <property type="match status" value="1"/>
</dbReference>
<dbReference type="InterPro" id="IPR039420">
    <property type="entry name" value="WalR-like"/>
</dbReference>
<evidence type="ECO:0000259" key="4">
    <source>
        <dbReference type="PROSITE" id="PS50043"/>
    </source>
</evidence>
<dbReference type="GO" id="GO:0003677">
    <property type="term" value="F:DNA binding"/>
    <property type="evidence" value="ECO:0007669"/>
    <property type="project" value="UniProtKB-KW"/>
</dbReference>
<evidence type="ECO:0000313" key="7">
    <source>
        <dbReference type="Proteomes" id="UP000198937"/>
    </source>
</evidence>
<reference evidence="6 7" key="1">
    <citation type="submission" date="2016-06" db="EMBL/GenBank/DDBJ databases">
        <authorList>
            <person name="Kjaerup R.B."/>
            <person name="Dalgaard T.S."/>
            <person name="Juul-Madsen H.R."/>
        </authorList>
    </citation>
    <scope>NUCLEOTIDE SEQUENCE [LARGE SCALE GENOMIC DNA]</scope>
    <source>
        <strain evidence="6 7">DSM 45577</strain>
    </source>
</reference>
<dbReference type="SUPFAM" id="SSF46894">
    <property type="entry name" value="C-terminal effector domain of the bipartite response regulators"/>
    <property type="match status" value="1"/>
</dbReference>
<dbReference type="SMART" id="SM00448">
    <property type="entry name" value="REC"/>
    <property type="match status" value="1"/>
</dbReference>
<dbReference type="Pfam" id="PF00072">
    <property type="entry name" value="Response_reg"/>
    <property type="match status" value="1"/>
</dbReference>
<gene>
    <name evidence="6" type="ORF">GA0070617_2767</name>
</gene>
<keyword evidence="7" id="KW-1185">Reference proteome</keyword>
<evidence type="ECO:0000256" key="1">
    <source>
        <dbReference type="ARBA" id="ARBA00022553"/>
    </source>
</evidence>
<dbReference type="CDD" id="cd06170">
    <property type="entry name" value="LuxR_C_like"/>
    <property type="match status" value="1"/>
</dbReference>
<dbReference type="PRINTS" id="PR00038">
    <property type="entry name" value="HTHLUXR"/>
</dbReference>
<dbReference type="AlphaFoldDB" id="A0A1C6UL65"/>
<evidence type="ECO:0000259" key="5">
    <source>
        <dbReference type="PROSITE" id="PS50110"/>
    </source>
</evidence>
<dbReference type="SUPFAM" id="SSF52172">
    <property type="entry name" value="CheY-like"/>
    <property type="match status" value="1"/>
</dbReference>
<dbReference type="CDD" id="cd17535">
    <property type="entry name" value="REC_NarL-like"/>
    <property type="match status" value="1"/>
</dbReference>
<dbReference type="InterPro" id="IPR058245">
    <property type="entry name" value="NreC/VraR/RcsB-like_REC"/>
</dbReference>
<protein>
    <submittedName>
        <fullName evidence="6">Two component transcriptional regulator, LuxR family</fullName>
    </submittedName>
</protein>
<dbReference type="PANTHER" id="PTHR43214">
    <property type="entry name" value="TWO-COMPONENT RESPONSE REGULATOR"/>
    <property type="match status" value="1"/>
</dbReference>
<proteinExistence type="predicted"/>
<dbReference type="EMBL" id="FMIA01000002">
    <property type="protein sequence ID" value="SCL54790.1"/>
    <property type="molecule type" value="Genomic_DNA"/>
</dbReference>
<feature type="modified residue" description="4-aspartylphosphate" evidence="3">
    <location>
        <position position="60"/>
    </location>
</feature>
<dbReference type="OrthoDB" id="9808843at2"/>
<evidence type="ECO:0000256" key="3">
    <source>
        <dbReference type="PROSITE-ProRule" id="PRU00169"/>
    </source>
</evidence>
<organism evidence="6 7">
    <name type="scientific">Micromonospora yangpuensis</name>
    <dbReference type="NCBI Taxonomy" id="683228"/>
    <lineage>
        <taxon>Bacteria</taxon>
        <taxon>Bacillati</taxon>
        <taxon>Actinomycetota</taxon>
        <taxon>Actinomycetes</taxon>
        <taxon>Micromonosporales</taxon>
        <taxon>Micromonosporaceae</taxon>
        <taxon>Micromonospora</taxon>
    </lineage>
</organism>
<dbReference type="InterPro" id="IPR001789">
    <property type="entry name" value="Sig_transdc_resp-reg_receiver"/>
</dbReference>
<keyword evidence="1 3" id="KW-0597">Phosphoprotein</keyword>
<sequence>MNRGDAAVTVALADDQTLFRDGVREILATNPGLRVVGEAAHGEAAIALCVERQPDVLLLDVEMPGPGTAAVLLQLRRLCPHTRTVVLTMHDDADIVHEAIECGAVAYLIKTIHRAELIAAVIAAAGESATVRLSVSRRTVERLVKQRRPTCEGTLTERELEVLRLTAQALSNAQIATRLRITEATVKRHLTNIYGKLDAVSRVDAVRKATAAHLIEGDQGKPIK</sequence>
<dbReference type="SMART" id="SM00421">
    <property type="entry name" value="HTH_LUXR"/>
    <property type="match status" value="1"/>
</dbReference>
<dbReference type="Gene3D" id="3.40.50.2300">
    <property type="match status" value="1"/>
</dbReference>
<feature type="domain" description="HTH luxR-type" evidence="4">
    <location>
        <begin position="148"/>
        <end position="213"/>
    </location>
</feature>
<dbReference type="InterPro" id="IPR000792">
    <property type="entry name" value="Tscrpt_reg_LuxR_C"/>
</dbReference>
<evidence type="ECO:0000313" key="6">
    <source>
        <dbReference type="EMBL" id="SCL54790.1"/>
    </source>
</evidence>
<evidence type="ECO:0000256" key="2">
    <source>
        <dbReference type="ARBA" id="ARBA00023125"/>
    </source>
</evidence>
<dbReference type="PROSITE" id="PS50110">
    <property type="entry name" value="RESPONSE_REGULATORY"/>
    <property type="match status" value="1"/>
</dbReference>
<dbReference type="RefSeq" id="WP_091437217.1">
    <property type="nucleotide sequence ID" value="NZ_BMMJ01000009.1"/>
</dbReference>
<dbReference type="GO" id="GO:0006355">
    <property type="term" value="P:regulation of DNA-templated transcription"/>
    <property type="evidence" value="ECO:0007669"/>
    <property type="project" value="InterPro"/>
</dbReference>
<dbReference type="GO" id="GO:0000160">
    <property type="term" value="P:phosphorelay signal transduction system"/>
    <property type="evidence" value="ECO:0007669"/>
    <property type="project" value="InterPro"/>
</dbReference>
<dbReference type="PANTHER" id="PTHR43214:SF42">
    <property type="entry name" value="TRANSCRIPTIONAL REGULATORY PROTEIN DESR"/>
    <property type="match status" value="1"/>
</dbReference>
<dbReference type="Proteomes" id="UP000198937">
    <property type="component" value="Unassembled WGS sequence"/>
</dbReference>
<dbReference type="STRING" id="683228.GA0070617_2767"/>
<dbReference type="Pfam" id="PF00196">
    <property type="entry name" value="GerE"/>
    <property type="match status" value="1"/>
</dbReference>
<dbReference type="InterPro" id="IPR016032">
    <property type="entry name" value="Sig_transdc_resp-reg_C-effctor"/>
</dbReference>
<dbReference type="InterPro" id="IPR011006">
    <property type="entry name" value="CheY-like_superfamily"/>
</dbReference>